<proteinExistence type="predicted"/>
<sequence length="222" mass="24880">MTILPWLAGTLALTAVSEDVPVFELLPEAQQTRLAACGVDAGELSRLLELKQRPFDQDFEGGWREIAGRDGCRLAAADAIESYMLFARPYGPEHTKILRWHAGQMYAYEQRTDKAIAYFRATYDDVESVAFPGPEWNLYVDATLAFLRGDYDALVAARDELAVQPVPEERKESRRKMLADNPNMTMPEGFIDAPMNLNVVKGLVDCFGKPYSQAYGSCEKDE</sequence>
<dbReference type="AlphaFoldDB" id="A0A371RK47"/>
<evidence type="ECO:0008006" key="3">
    <source>
        <dbReference type="Google" id="ProtNLM"/>
    </source>
</evidence>
<protein>
    <recommendedName>
        <fullName evidence="3">Tetratricopeptide repeat protein</fullName>
    </recommendedName>
</protein>
<name>A0A371RK47_9PROT</name>
<evidence type="ECO:0000313" key="2">
    <source>
        <dbReference type="Proteomes" id="UP000264589"/>
    </source>
</evidence>
<dbReference type="EMBL" id="QUQO01000001">
    <property type="protein sequence ID" value="RFB05835.1"/>
    <property type="molecule type" value="Genomic_DNA"/>
</dbReference>
<dbReference type="RefSeq" id="WP_116392468.1">
    <property type="nucleotide sequence ID" value="NZ_QUQO01000001.1"/>
</dbReference>
<gene>
    <name evidence="1" type="ORF">DX908_11495</name>
</gene>
<dbReference type="InParanoid" id="A0A371RK47"/>
<dbReference type="Proteomes" id="UP000264589">
    <property type="component" value="Unassembled WGS sequence"/>
</dbReference>
<evidence type="ECO:0000313" key="1">
    <source>
        <dbReference type="EMBL" id="RFB05835.1"/>
    </source>
</evidence>
<dbReference type="OrthoDB" id="7202990at2"/>
<organism evidence="1 2">
    <name type="scientific">Parvularcula marina</name>
    <dbReference type="NCBI Taxonomy" id="2292771"/>
    <lineage>
        <taxon>Bacteria</taxon>
        <taxon>Pseudomonadati</taxon>
        <taxon>Pseudomonadota</taxon>
        <taxon>Alphaproteobacteria</taxon>
        <taxon>Parvularculales</taxon>
        <taxon>Parvularculaceae</taxon>
        <taxon>Parvularcula</taxon>
    </lineage>
</organism>
<comment type="caution">
    <text evidence="1">The sequence shown here is derived from an EMBL/GenBank/DDBJ whole genome shotgun (WGS) entry which is preliminary data.</text>
</comment>
<accession>A0A371RK47</accession>
<keyword evidence="2" id="KW-1185">Reference proteome</keyword>
<reference evidence="1 2" key="1">
    <citation type="submission" date="2018-08" db="EMBL/GenBank/DDBJ databases">
        <title>Parvularcula sp. SM1705, isolated from surface water of the South Sea China.</title>
        <authorList>
            <person name="Sun L."/>
        </authorList>
    </citation>
    <scope>NUCLEOTIDE SEQUENCE [LARGE SCALE GENOMIC DNA]</scope>
    <source>
        <strain evidence="1 2">SM1705</strain>
    </source>
</reference>